<accession>A0ABD0WL77</accession>
<gene>
    <name evidence="5" type="ORF">UPYG_G00275570</name>
</gene>
<evidence type="ECO:0000256" key="4">
    <source>
        <dbReference type="SAM" id="MobiDB-lite"/>
    </source>
</evidence>
<feature type="repeat" description="ANK" evidence="3">
    <location>
        <begin position="53"/>
        <end position="85"/>
    </location>
</feature>
<dbReference type="InterPro" id="IPR002110">
    <property type="entry name" value="Ankyrin_rpt"/>
</dbReference>
<dbReference type="SMART" id="SM00248">
    <property type="entry name" value="ANK"/>
    <property type="match status" value="8"/>
</dbReference>
<evidence type="ECO:0000256" key="3">
    <source>
        <dbReference type="PROSITE-ProRule" id="PRU00023"/>
    </source>
</evidence>
<dbReference type="PANTHER" id="PTHR24198:SF188">
    <property type="entry name" value="ANKYRIN REPEAT DOMAIN 55"/>
    <property type="match status" value="1"/>
</dbReference>
<dbReference type="Pfam" id="PF13857">
    <property type="entry name" value="Ank_5"/>
    <property type="match status" value="1"/>
</dbReference>
<reference evidence="5 6" key="1">
    <citation type="submission" date="2024-06" db="EMBL/GenBank/DDBJ databases">
        <authorList>
            <person name="Pan Q."/>
            <person name="Wen M."/>
            <person name="Jouanno E."/>
            <person name="Zahm M."/>
            <person name="Klopp C."/>
            <person name="Cabau C."/>
            <person name="Louis A."/>
            <person name="Berthelot C."/>
            <person name="Parey E."/>
            <person name="Roest Crollius H."/>
            <person name="Montfort J."/>
            <person name="Robinson-Rechavi M."/>
            <person name="Bouchez O."/>
            <person name="Lampietro C."/>
            <person name="Lopez Roques C."/>
            <person name="Donnadieu C."/>
            <person name="Postlethwait J."/>
            <person name="Bobe J."/>
            <person name="Verreycken H."/>
            <person name="Guiguen Y."/>
        </authorList>
    </citation>
    <scope>NUCLEOTIDE SEQUENCE [LARGE SCALE GENOMIC DNA]</scope>
    <source>
        <strain evidence="5">Up_M1</strain>
        <tissue evidence="5">Testis</tissue>
    </source>
</reference>
<feature type="repeat" description="ANK" evidence="3">
    <location>
        <begin position="257"/>
        <end position="289"/>
    </location>
</feature>
<evidence type="ECO:0000256" key="1">
    <source>
        <dbReference type="ARBA" id="ARBA00022737"/>
    </source>
</evidence>
<dbReference type="Pfam" id="PF12796">
    <property type="entry name" value="Ank_2"/>
    <property type="match status" value="2"/>
</dbReference>
<proteinExistence type="predicted"/>
<evidence type="ECO:0000256" key="2">
    <source>
        <dbReference type="ARBA" id="ARBA00023043"/>
    </source>
</evidence>
<organism evidence="5 6">
    <name type="scientific">Umbra pygmaea</name>
    <name type="common">Eastern mudminnow</name>
    <dbReference type="NCBI Taxonomy" id="75934"/>
    <lineage>
        <taxon>Eukaryota</taxon>
        <taxon>Metazoa</taxon>
        <taxon>Chordata</taxon>
        <taxon>Craniata</taxon>
        <taxon>Vertebrata</taxon>
        <taxon>Euteleostomi</taxon>
        <taxon>Actinopterygii</taxon>
        <taxon>Neopterygii</taxon>
        <taxon>Teleostei</taxon>
        <taxon>Protacanthopterygii</taxon>
        <taxon>Esociformes</taxon>
        <taxon>Umbridae</taxon>
        <taxon>Umbra</taxon>
    </lineage>
</organism>
<dbReference type="PROSITE" id="PS50088">
    <property type="entry name" value="ANK_REPEAT"/>
    <property type="match status" value="3"/>
</dbReference>
<evidence type="ECO:0000313" key="5">
    <source>
        <dbReference type="EMBL" id="KAL0965007.1"/>
    </source>
</evidence>
<keyword evidence="1" id="KW-0677">Repeat</keyword>
<dbReference type="PROSITE" id="PS50297">
    <property type="entry name" value="ANK_REP_REGION"/>
    <property type="match status" value="3"/>
</dbReference>
<dbReference type="AlphaFoldDB" id="A0ABD0WL77"/>
<dbReference type="EMBL" id="JAGEUA010000009">
    <property type="protein sequence ID" value="KAL0965007.1"/>
    <property type="molecule type" value="Genomic_DNA"/>
</dbReference>
<keyword evidence="6" id="KW-1185">Reference proteome</keyword>
<dbReference type="Proteomes" id="UP001557470">
    <property type="component" value="Unassembled WGS sequence"/>
</dbReference>
<sequence>MEFSASSVFDRQKDSTDEVDLNMVYQAAANGDVNTLTATIREDPSILEYCDGEGSTPLMHAVSGRQVDTVKLLLKMGASINTQDACGRTALSLATYLGWLEGCVCLLRNGAKQNIADKNGRLPLHAATAEIDLKLMAVLLQQSTACEINHQDNEGMTALHWASFHNRPEHVQALLQKGADPTLVDKDFKTALHWAVQSGSRFMCSLILEHHLGPSVINYDDENGKTCVHIAAAAGYSDILYELARFSESNLQALDVDERTPLHWAAAAGKEACVEALLHLGVETGPRDINENTPLTYAMYCGHTDCIKLLSASNRTDPDRELPAQGCDQSQKKEGKFRMLNQIFSCKRKKDLRGSRQRDLAHGGHLGEASSEVDDIITMFDCLVDASAAKEAEDGGSKVRKRPSVEVASKLNPLDLQTAKDYKGLPPIRTQSLPPITLGTSLLASCQSAAQQSHAAGPMVNHFAHRSQKSKSEQDLFDSRPKGHALISHTWKTESSMSILAHKSWISSPTERLLDKLYHDSSGPMDILCPQQALNIQKNEQAPNTLLQPLDRLKMRETALTRNCLAPIRDHCTQRFSLPPDQVSKGVKMSKSLPVSTMGRGQGSLPPPVTSKSQRPGIPQSQSLSSFLPMLNGESMRNVQVLPAIPSQRKHSPTIGERKTDTLCHLENRT</sequence>
<dbReference type="SUPFAM" id="SSF48403">
    <property type="entry name" value="Ankyrin repeat"/>
    <property type="match status" value="1"/>
</dbReference>
<dbReference type="Gene3D" id="1.25.40.20">
    <property type="entry name" value="Ankyrin repeat-containing domain"/>
    <property type="match status" value="2"/>
</dbReference>
<protein>
    <recommendedName>
        <fullName evidence="7">Ankyrin repeat domain 55</fullName>
    </recommendedName>
</protein>
<evidence type="ECO:0008006" key="7">
    <source>
        <dbReference type="Google" id="ProtNLM"/>
    </source>
</evidence>
<keyword evidence="2 3" id="KW-0040">ANK repeat</keyword>
<evidence type="ECO:0000313" key="6">
    <source>
        <dbReference type="Proteomes" id="UP001557470"/>
    </source>
</evidence>
<feature type="compositionally biased region" description="Polar residues" evidence="4">
    <location>
        <begin position="610"/>
        <end position="622"/>
    </location>
</feature>
<feature type="repeat" description="ANK" evidence="3">
    <location>
        <begin position="154"/>
        <end position="186"/>
    </location>
</feature>
<dbReference type="PANTHER" id="PTHR24198">
    <property type="entry name" value="ANKYRIN REPEAT AND PROTEIN KINASE DOMAIN-CONTAINING PROTEIN"/>
    <property type="match status" value="1"/>
</dbReference>
<dbReference type="InterPro" id="IPR036770">
    <property type="entry name" value="Ankyrin_rpt-contain_sf"/>
</dbReference>
<comment type="caution">
    <text evidence="5">The sequence shown here is derived from an EMBL/GenBank/DDBJ whole genome shotgun (WGS) entry which is preliminary data.</text>
</comment>
<feature type="region of interest" description="Disordered" evidence="4">
    <location>
        <begin position="593"/>
        <end position="622"/>
    </location>
</feature>
<name>A0ABD0WL77_UMBPY</name>